<sequence>MLKITCSPTTIASSAYSLLDSVLVVFHNFSVEDLQWIMGGDVGQDIPIPQDKGCE</sequence>
<proteinExistence type="predicted"/>
<reference evidence="1 2" key="1">
    <citation type="journal article" date="2014" name="Nat. Commun.">
        <title>Molecular traces of alternative social organization in a termite genome.</title>
        <authorList>
            <person name="Terrapon N."/>
            <person name="Li C."/>
            <person name="Robertson H.M."/>
            <person name="Ji L."/>
            <person name="Meng X."/>
            <person name="Booth W."/>
            <person name="Chen Z."/>
            <person name="Childers C.P."/>
            <person name="Glastad K.M."/>
            <person name="Gokhale K."/>
            <person name="Gowin J."/>
            <person name="Gronenberg W."/>
            <person name="Hermansen R.A."/>
            <person name="Hu H."/>
            <person name="Hunt B.G."/>
            <person name="Huylmans A.K."/>
            <person name="Khalil S.M."/>
            <person name="Mitchell R.D."/>
            <person name="Munoz-Torres M.C."/>
            <person name="Mustard J.A."/>
            <person name="Pan H."/>
            <person name="Reese J.T."/>
            <person name="Scharf M.E."/>
            <person name="Sun F."/>
            <person name="Vogel H."/>
            <person name="Xiao J."/>
            <person name="Yang W."/>
            <person name="Yang Z."/>
            <person name="Yang Z."/>
            <person name="Zhou J."/>
            <person name="Zhu J."/>
            <person name="Brent C.S."/>
            <person name="Elsik C.G."/>
            <person name="Goodisman M.A."/>
            <person name="Liberles D.A."/>
            <person name="Roe R.M."/>
            <person name="Vargo E.L."/>
            <person name="Vilcinskas A."/>
            <person name="Wang J."/>
            <person name="Bornberg-Bauer E."/>
            <person name="Korb J."/>
            <person name="Zhang G."/>
            <person name="Liebig J."/>
        </authorList>
    </citation>
    <scope>NUCLEOTIDE SEQUENCE [LARGE SCALE GENOMIC DNA]</scope>
    <source>
        <tissue evidence="1">Whole organism</tissue>
    </source>
</reference>
<evidence type="ECO:0000313" key="2">
    <source>
        <dbReference type="Proteomes" id="UP000027135"/>
    </source>
</evidence>
<dbReference type="InParanoid" id="A0A067QK08"/>
<evidence type="ECO:0000313" key="1">
    <source>
        <dbReference type="EMBL" id="KDR09229.1"/>
    </source>
</evidence>
<keyword evidence="2" id="KW-1185">Reference proteome</keyword>
<accession>A0A067QK08</accession>
<dbReference type="AlphaFoldDB" id="A0A067QK08"/>
<name>A0A067QK08_ZOONE</name>
<dbReference type="Proteomes" id="UP000027135">
    <property type="component" value="Unassembled WGS sequence"/>
</dbReference>
<gene>
    <name evidence="1" type="ORF">L798_01098</name>
</gene>
<protein>
    <submittedName>
        <fullName evidence="1">Uncharacterized protein</fullName>
    </submittedName>
</protein>
<organism evidence="1 2">
    <name type="scientific">Zootermopsis nevadensis</name>
    <name type="common">Dampwood termite</name>
    <dbReference type="NCBI Taxonomy" id="136037"/>
    <lineage>
        <taxon>Eukaryota</taxon>
        <taxon>Metazoa</taxon>
        <taxon>Ecdysozoa</taxon>
        <taxon>Arthropoda</taxon>
        <taxon>Hexapoda</taxon>
        <taxon>Insecta</taxon>
        <taxon>Pterygota</taxon>
        <taxon>Neoptera</taxon>
        <taxon>Polyneoptera</taxon>
        <taxon>Dictyoptera</taxon>
        <taxon>Blattodea</taxon>
        <taxon>Blattoidea</taxon>
        <taxon>Termitoidae</taxon>
        <taxon>Termopsidae</taxon>
        <taxon>Zootermopsis</taxon>
    </lineage>
</organism>
<dbReference type="EMBL" id="KK853259">
    <property type="protein sequence ID" value="KDR09229.1"/>
    <property type="molecule type" value="Genomic_DNA"/>
</dbReference>